<evidence type="ECO:0000256" key="3">
    <source>
        <dbReference type="ARBA" id="ARBA00022816"/>
    </source>
</evidence>
<keyword evidence="3" id="KW-0509">mRNA transport</keyword>
<dbReference type="Proteomes" id="UP000886653">
    <property type="component" value="Unassembled WGS sequence"/>
</dbReference>
<dbReference type="PANTHER" id="PTHR13257:SF0">
    <property type="entry name" value="NUCLEAR PORE COMPLEX PROTEIN NUP88"/>
    <property type="match status" value="1"/>
</dbReference>
<organism evidence="10 11">
    <name type="scientific">Cronartium quercuum f. sp. fusiforme G11</name>
    <dbReference type="NCBI Taxonomy" id="708437"/>
    <lineage>
        <taxon>Eukaryota</taxon>
        <taxon>Fungi</taxon>
        <taxon>Dikarya</taxon>
        <taxon>Basidiomycota</taxon>
        <taxon>Pucciniomycotina</taxon>
        <taxon>Pucciniomycetes</taxon>
        <taxon>Pucciniales</taxon>
        <taxon>Coleosporiaceae</taxon>
        <taxon>Cronartium</taxon>
    </lineage>
</organism>
<feature type="region of interest" description="Disordered" evidence="9">
    <location>
        <begin position="237"/>
        <end position="258"/>
    </location>
</feature>
<evidence type="ECO:0000256" key="4">
    <source>
        <dbReference type="ARBA" id="ARBA00022927"/>
    </source>
</evidence>
<keyword evidence="6" id="KW-0906">Nuclear pore complex</keyword>
<evidence type="ECO:0000256" key="2">
    <source>
        <dbReference type="ARBA" id="ARBA00022448"/>
    </source>
</evidence>
<evidence type="ECO:0000256" key="6">
    <source>
        <dbReference type="ARBA" id="ARBA00023132"/>
    </source>
</evidence>
<evidence type="ECO:0000256" key="8">
    <source>
        <dbReference type="SAM" id="Coils"/>
    </source>
</evidence>
<keyword evidence="11" id="KW-1185">Reference proteome</keyword>
<dbReference type="GO" id="GO:0006606">
    <property type="term" value="P:protein import into nucleus"/>
    <property type="evidence" value="ECO:0007669"/>
    <property type="project" value="TreeGrafter"/>
</dbReference>
<dbReference type="EMBL" id="MU167233">
    <property type="protein sequence ID" value="KAG0148788.1"/>
    <property type="molecule type" value="Genomic_DNA"/>
</dbReference>
<dbReference type="GO" id="GO:0017056">
    <property type="term" value="F:structural constituent of nuclear pore"/>
    <property type="evidence" value="ECO:0007669"/>
    <property type="project" value="InterPro"/>
</dbReference>
<evidence type="ECO:0000313" key="10">
    <source>
        <dbReference type="EMBL" id="KAG0148788.1"/>
    </source>
</evidence>
<dbReference type="GO" id="GO:0005643">
    <property type="term" value="C:nuclear pore"/>
    <property type="evidence" value="ECO:0007669"/>
    <property type="project" value="UniProtKB-SubCell"/>
</dbReference>
<proteinExistence type="predicted"/>
<keyword evidence="4" id="KW-0653">Protein transport</keyword>
<feature type="coiled-coil region" evidence="8">
    <location>
        <begin position="744"/>
        <end position="779"/>
    </location>
</feature>
<dbReference type="InterPro" id="IPR037700">
    <property type="entry name" value="NUP88/NUP82"/>
</dbReference>
<keyword evidence="2" id="KW-0813">Transport</keyword>
<gene>
    <name evidence="10" type="ORF">CROQUDRAFT_654356</name>
</gene>
<keyword evidence="8" id="KW-0175">Coiled coil</keyword>
<reference evidence="10" key="1">
    <citation type="submission" date="2013-11" db="EMBL/GenBank/DDBJ databases">
        <title>Genome sequence of the fusiform rust pathogen reveals effectors for host alternation and coevolution with pine.</title>
        <authorList>
            <consortium name="DOE Joint Genome Institute"/>
            <person name="Smith K."/>
            <person name="Pendleton A."/>
            <person name="Kubisiak T."/>
            <person name="Anderson C."/>
            <person name="Salamov A."/>
            <person name="Aerts A."/>
            <person name="Riley R."/>
            <person name="Clum A."/>
            <person name="Lindquist E."/>
            <person name="Ence D."/>
            <person name="Campbell M."/>
            <person name="Kronenberg Z."/>
            <person name="Feau N."/>
            <person name="Dhillon B."/>
            <person name="Hamelin R."/>
            <person name="Burleigh J."/>
            <person name="Smith J."/>
            <person name="Yandell M."/>
            <person name="Nelson C."/>
            <person name="Grigoriev I."/>
            <person name="Davis J."/>
        </authorList>
    </citation>
    <scope>NUCLEOTIDE SEQUENCE</scope>
    <source>
        <strain evidence="10">G11</strain>
    </source>
</reference>
<keyword evidence="7" id="KW-0539">Nucleus</keyword>
<dbReference type="OrthoDB" id="341482at2759"/>
<dbReference type="GO" id="GO:0000055">
    <property type="term" value="P:ribosomal large subunit export from nucleus"/>
    <property type="evidence" value="ECO:0007669"/>
    <property type="project" value="InterPro"/>
</dbReference>
<evidence type="ECO:0000256" key="7">
    <source>
        <dbReference type="ARBA" id="ARBA00023242"/>
    </source>
</evidence>
<name>A0A9P6NR86_9BASI</name>
<dbReference type="GO" id="GO:0006406">
    <property type="term" value="P:mRNA export from nucleus"/>
    <property type="evidence" value="ECO:0007669"/>
    <property type="project" value="TreeGrafter"/>
</dbReference>
<comment type="caution">
    <text evidence="10">The sequence shown here is derived from an EMBL/GenBank/DDBJ whole genome shotgun (WGS) entry which is preliminary data.</text>
</comment>
<protein>
    <submittedName>
        <fullName evidence="10">Uncharacterized protein</fullName>
    </submittedName>
</protein>
<dbReference type="PANTHER" id="PTHR13257">
    <property type="entry name" value="NUCLEOPORIN NUP84-RELATED"/>
    <property type="match status" value="1"/>
</dbReference>
<dbReference type="AlphaFoldDB" id="A0A9P6NR86"/>
<accession>A0A9P6NR86</accession>
<evidence type="ECO:0000313" key="11">
    <source>
        <dbReference type="Proteomes" id="UP000886653"/>
    </source>
</evidence>
<evidence type="ECO:0000256" key="1">
    <source>
        <dbReference type="ARBA" id="ARBA00004567"/>
    </source>
</evidence>
<evidence type="ECO:0000256" key="9">
    <source>
        <dbReference type="SAM" id="MobiDB-lite"/>
    </source>
</evidence>
<sequence>MQEDTAEGWMSNFPDHPIFAPICTSSSSESLESPNPRKLIAAIINQNDLVIAHEHELRFTSMSKFKSIAGASTRNAQKTSYQILKPTTSSSFPKSPITQLVPNPTSQLLAVCSSYQISVIALPRLDEHPDDSACLECETLSIGRFESGESNEIPTNRVVKLLWHGLSYRASTLLVLYSDGIVHEFDITKDCRNPAQILDLNSPLGILPTQPSDQDDTDLGEPRGTLVARMKSSTLSASRISSRRRNGSGTFRHETPRRRQESIGLGHLDRNRREGTFSAEDVSASRAVTMCFGSGDGDWGPLTLYGLMENGDVYTICPYLPRNAAVPMTYKSALLFFLTTKLDTLTKSGLEVREPQEFQNLQTSLYHSLDFLNAIEKLSQAREDLASGALPPTSELIDLYGMLKARPLRQGPFLMQPSPIELNTESEELATDLIHVRYQSQSSTSHPDSDPSASSVGVFMIAYQSRIDVHIEVDKIEPCWQPHGVVLSEETEQLLPVLITHETIDLQLPKDIQTVEDTFGIASDQENRLSIHFVRDTRHPDVVFVWHRFGVQAVSMFRWIERLTGIFQDYSTSASIPPADLQQAINGLGGGDVKWVVKTASTERPSSKIQISTPPMVQCMAVIDEAYLGYGLLVIVEGCQTLLHPLKHRPVSSLDLRSPTTPRSHGDHGSGAHQNNSPTIASARALTYPRADGIAADHRPYVSLLTKPWKPSSFLSGRPGSQSLSRLKKPENLGTVDSKTFRYMAEMSKELDRQIRQLIEAANDGQDRLKLQLMEYERQLSHTCSAQETLARLSQEAKLSQDIEARILRITDSQKKLLERSDLILQRLSDSVNPSLSVGETRWFSELRRMKAEVIDGESDTRIGTGLNVEIEKFKTELQSVNEAIKKLPEHLRLEWTLGKAPGKLGDTQIADIHHKLAKGTTCLQFVNNQIQELNTSLTNINKHLPQV</sequence>
<keyword evidence="5" id="KW-0811">Translocation</keyword>
<evidence type="ECO:0000256" key="5">
    <source>
        <dbReference type="ARBA" id="ARBA00023010"/>
    </source>
</evidence>
<comment type="subcellular location">
    <subcellularLocation>
        <location evidence="1">Nucleus</location>
        <location evidence="1">Nuclear pore complex</location>
    </subcellularLocation>
</comment>
<feature type="region of interest" description="Disordered" evidence="9">
    <location>
        <begin position="652"/>
        <end position="678"/>
    </location>
</feature>
<dbReference type="GO" id="GO:0000056">
    <property type="term" value="P:ribosomal small subunit export from nucleus"/>
    <property type="evidence" value="ECO:0007669"/>
    <property type="project" value="InterPro"/>
</dbReference>